<evidence type="ECO:0000256" key="1">
    <source>
        <dbReference type="ARBA" id="ARBA00004797"/>
    </source>
</evidence>
<dbReference type="UniPathway" id="UPA00375"/>
<dbReference type="GO" id="GO:0008175">
    <property type="term" value="F:tRNA methyltransferase activity"/>
    <property type="evidence" value="ECO:0007669"/>
    <property type="project" value="TreeGrafter"/>
</dbReference>
<feature type="domain" description="SAM-dependent methyltransferase TRM5/TYW2-type" evidence="12">
    <location>
        <begin position="780"/>
        <end position="1053"/>
    </location>
</feature>
<evidence type="ECO:0000256" key="8">
    <source>
        <dbReference type="ARBA" id="ARBA00049202"/>
    </source>
</evidence>
<dbReference type="InterPro" id="IPR056743">
    <property type="entry name" value="TRM5-TYW2-like_MTfase"/>
</dbReference>
<comment type="function">
    <text evidence="10">S-adenosyl-L-methionine-dependent methyltransferase that acts as a component of the wybutosine biosynthesis pathway. Wybutosine is a hyper modified guanosine with a tricyclic base found at the 3'-position adjacent to the anticodon of eukaryotic phenylalanine tRNA. Probably methylates N-4 position of wybutosine-86 to produce wybutosine-72.</text>
</comment>
<dbReference type="Pfam" id="PF24681">
    <property type="entry name" value="Kelch_KLHDC2_KLHL20_DRC7"/>
    <property type="match status" value="1"/>
</dbReference>
<evidence type="ECO:0000313" key="13">
    <source>
        <dbReference type="EMBL" id="ETV97154.1"/>
    </source>
</evidence>
<evidence type="ECO:0000256" key="10">
    <source>
        <dbReference type="ARBA" id="ARBA00058049"/>
    </source>
</evidence>
<evidence type="ECO:0000256" key="3">
    <source>
        <dbReference type="ARBA" id="ARBA00012750"/>
    </source>
</evidence>
<organism evidence="13">
    <name type="scientific">Aphanomyces invadans</name>
    <dbReference type="NCBI Taxonomy" id="157072"/>
    <lineage>
        <taxon>Eukaryota</taxon>
        <taxon>Sar</taxon>
        <taxon>Stramenopiles</taxon>
        <taxon>Oomycota</taxon>
        <taxon>Saprolegniomycetes</taxon>
        <taxon>Saprolegniales</taxon>
        <taxon>Verrucalvaceae</taxon>
        <taxon>Aphanomyces</taxon>
    </lineage>
</organism>
<evidence type="ECO:0000256" key="6">
    <source>
        <dbReference type="ARBA" id="ARBA00022691"/>
    </source>
</evidence>
<dbReference type="eggNOG" id="KOG1228">
    <property type="taxonomic scope" value="Eukaryota"/>
</dbReference>
<evidence type="ECO:0000256" key="5">
    <source>
        <dbReference type="ARBA" id="ARBA00022679"/>
    </source>
</evidence>
<comment type="pathway">
    <text evidence="1">tRNA modification; wybutosine-tRNA(Phe) biosynthesis.</text>
</comment>
<dbReference type="OrthoDB" id="263283at2759"/>
<keyword evidence="4" id="KW-0489">Methyltransferase</keyword>
<dbReference type="PANTHER" id="PTHR23245">
    <property type="entry name" value="TRNA METHYLTRANSFERASE"/>
    <property type="match status" value="1"/>
</dbReference>
<comment type="catalytic activity">
    <reaction evidence="9">
        <text>4-demethylwyosine(37) in tRNA(Phe) + S-adenosyl-L-methionine = 4-demethyl-7-[(3S)-3-amino-3-carboxypropyl]wyosine(37) in tRNA(Phe) + S-methyl-5'-thioadenosine + H(+)</text>
        <dbReference type="Rhea" id="RHEA:36355"/>
        <dbReference type="Rhea" id="RHEA-COMP:10164"/>
        <dbReference type="Rhea" id="RHEA-COMP:10378"/>
        <dbReference type="ChEBI" id="CHEBI:15378"/>
        <dbReference type="ChEBI" id="CHEBI:17509"/>
        <dbReference type="ChEBI" id="CHEBI:59789"/>
        <dbReference type="ChEBI" id="CHEBI:64315"/>
        <dbReference type="ChEBI" id="CHEBI:73550"/>
        <dbReference type="EC" id="2.5.1.114"/>
    </reaction>
</comment>
<dbReference type="Pfam" id="PF02475">
    <property type="entry name" value="TRM5-TYW2_MTfase"/>
    <property type="match status" value="1"/>
</dbReference>
<dbReference type="SUPFAM" id="SSF111278">
    <property type="entry name" value="SSo0622-like"/>
    <property type="match status" value="1"/>
</dbReference>
<dbReference type="VEuPathDB" id="FungiDB:H310_09955"/>
<proteinExistence type="predicted"/>
<keyword evidence="6" id="KW-0949">S-adenosyl-L-methionine</keyword>
<dbReference type="SUPFAM" id="SSF53335">
    <property type="entry name" value="S-adenosyl-L-methionine-dependent methyltransferases"/>
    <property type="match status" value="1"/>
</dbReference>
<dbReference type="EMBL" id="KI913974">
    <property type="protein sequence ID" value="ETV97154.1"/>
    <property type="molecule type" value="Genomic_DNA"/>
</dbReference>
<keyword evidence="7" id="KW-0819">tRNA processing</keyword>
<dbReference type="InterPro" id="IPR015915">
    <property type="entry name" value="Kelch-typ_b-propeller"/>
</dbReference>
<dbReference type="RefSeq" id="XP_008874400.1">
    <property type="nucleotide sequence ID" value="XM_008876178.1"/>
</dbReference>
<dbReference type="InterPro" id="IPR036602">
    <property type="entry name" value="tRNA_yW-synthesising-like_sf"/>
</dbReference>
<dbReference type="PROSITE" id="PS51684">
    <property type="entry name" value="SAM_MT_TRM5_TYW2"/>
    <property type="match status" value="1"/>
</dbReference>
<sequence>MAGAFDASKREILHKLQEVIDKSPKGSVDEPIVDMITRLNAHPNYVTCSSCSGRIAVFRGVAQAPEDEDSHLITKGGQWLVSSHAPVSFHEFSAAVLTDPTALQGMVIFKHEPFIMHVQCRDDEAAKALLQVGLACGFRESGVVLGNKRTMVAIRTTANAMEIPIALHGNLMVNTSYLEWILDIANQKFHANRAKTDKLFATMLTSLFNEPSLDVTEATAPSSSLTTIRKLRVAKTSTLVVSRAGHTAVVGPQRKLCIVGGQGPTATNTTRQGDLILYDMATQVQSAPIPLNMAARMYHAAVYSPTLNRMLVFGGRASPTKPFGDLWAIDVDHGHADFVQTQGPAPSSRWSHTCSWVDGKLVVVGGRDATTVFSDVFALSFDTTPPTWHALASCADGARRFRHSAVSIGHSIYLFGGWQGLDTHAQLSLNSVDSLNTATGEWMQSATTGAIPPARASAAACVVDGQHVLLLGGTSPTAPCHDQVFSLDLSKMKWKQWPSLPSDALLVNHTMSYDDVSKTVHAVGGSCQCFGFGAVYSPAFALQVETSRMTALSKNTRPTKQTNDGLLVVAVPKLRVKAIKTLVEDLQVYDKSRRVQPIAGGAESFAVPVMDGIRDHASLPGLEGLLIAHMNDIANVVQPKNSGTDKVSAAGELVATGQIAELSSPPPAEVVEASKQPLLYAVLVSKDQVKAVKTRLETIQLYDKTRRIHPQANDMEGSTKFAVPVTLPTLPSDDEVLSALEVVVDGTSVVKRVLNPTLVVHALLQAFATAHGLDAVAAKFEFISDVLVLPKNTFMDPVWMSDAAMALWRSVCDASPVPLQRVARSADVDANEKRQSHVEVLYMHPSFVPTARGKGWVEVRENGLVYGWDLEKVMFSSGNVTEKARMAKIGCAGETIVDMYAGIGYYVVPFLVHGKAAYVHALEWNPDSVAALQFNLEKNHVASKCTVHPGDNRITGPTLGAIADRVNLGLLPKSEHGWPIAVQVLKHTGGWLHVHENVAIDDVEPWREHVVKSIREMGAAIGKVWVVECTHVERVKSYAPKVLHVVADVHCRPT</sequence>
<dbReference type="SUPFAM" id="SSF50965">
    <property type="entry name" value="Galactose oxidase, central domain"/>
    <property type="match status" value="1"/>
</dbReference>
<protein>
    <recommendedName>
        <fullName evidence="11">tRNA wybutosine-synthesizing protein 3</fullName>
        <ecNumber evidence="3">2.1.1.282</ecNumber>
        <ecNumber evidence="2">2.5.1.114</ecNumber>
    </recommendedName>
</protein>
<dbReference type="Pfam" id="PF01344">
    <property type="entry name" value="Kelch_1"/>
    <property type="match status" value="1"/>
</dbReference>
<gene>
    <name evidence="13" type="ORF">H310_09955</name>
</gene>
<dbReference type="EC" id="2.5.1.114" evidence="2"/>
<keyword evidence="5" id="KW-0808">Transferase</keyword>
<dbReference type="Gene3D" id="3.40.50.150">
    <property type="entry name" value="Vaccinia Virus protein VP39"/>
    <property type="match status" value="1"/>
</dbReference>
<name>A0A024TT12_9STRA</name>
<dbReference type="InterPro" id="IPR003827">
    <property type="entry name" value="tRNA_yW-synthesising"/>
</dbReference>
<dbReference type="Gene3D" id="3.30.1960.10">
    <property type="entry name" value="tRNA wybutosine-synthesizing-like"/>
    <property type="match status" value="1"/>
</dbReference>
<evidence type="ECO:0000256" key="2">
    <source>
        <dbReference type="ARBA" id="ARBA00012265"/>
    </source>
</evidence>
<comment type="catalytic activity">
    <reaction evidence="8">
        <text>4-demethyl-7-[(3S)-3-amino-3-carboxypropyl]wyosine(37) in tRNA(Phe) + S-adenosyl-L-methionine = 7-[(3S)-3-amino-3-carboxypropyl]wyosine(37) in tRNA(Phe) + S-adenosyl-L-homocysteine + H(+)</text>
        <dbReference type="Rhea" id="RHEA:36635"/>
        <dbReference type="Rhea" id="RHEA-COMP:10378"/>
        <dbReference type="Rhea" id="RHEA-COMP:10379"/>
        <dbReference type="ChEBI" id="CHEBI:15378"/>
        <dbReference type="ChEBI" id="CHEBI:57856"/>
        <dbReference type="ChEBI" id="CHEBI:59789"/>
        <dbReference type="ChEBI" id="CHEBI:73543"/>
        <dbReference type="ChEBI" id="CHEBI:73550"/>
        <dbReference type="EC" id="2.1.1.282"/>
    </reaction>
</comment>
<dbReference type="PANTHER" id="PTHR23245:SF25">
    <property type="entry name" value="TRNA WYBUTOSINE-SYNTHESIZING PROTEIN 2 HOMOLOG"/>
    <property type="match status" value="1"/>
</dbReference>
<accession>A0A024TT12</accession>
<dbReference type="STRING" id="157072.A0A024TT12"/>
<reference evidence="13" key="1">
    <citation type="submission" date="2013-12" db="EMBL/GenBank/DDBJ databases">
        <title>The Genome Sequence of Aphanomyces invadans NJM9701.</title>
        <authorList>
            <consortium name="The Broad Institute Genomics Platform"/>
            <person name="Russ C."/>
            <person name="Tyler B."/>
            <person name="van West P."/>
            <person name="Dieguez-Uribeondo J."/>
            <person name="Young S.K."/>
            <person name="Zeng Q."/>
            <person name="Gargeya S."/>
            <person name="Fitzgerald M."/>
            <person name="Abouelleil A."/>
            <person name="Alvarado L."/>
            <person name="Chapman S.B."/>
            <person name="Gainer-Dewar J."/>
            <person name="Goldberg J."/>
            <person name="Griggs A."/>
            <person name="Gujja S."/>
            <person name="Hansen M."/>
            <person name="Howarth C."/>
            <person name="Imamovic A."/>
            <person name="Ireland A."/>
            <person name="Larimer J."/>
            <person name="McCowan C."/>
            <person name="Murphy C."/>
            <person name="Pearson M."/>
            <person name="Poon T.W."/>
            <person name="Priest M."/>
            <person name="Roberts A."/>
            <person name="Saif S."/>
            <person name="Shea T."/>
            <person name="Sykes S."/>
            <person name="Wortman J."/>
            <person name="Nusbaum C."/>
            <person name="Birren B."/>
        </authorList>
    </citation>
    <scope>NUCLEOTIDE SEQUENCE [LARGE SCALE GENOMIC DNA]</scope>
    <source>
        <strain evidence="13">NJM9701</strain>
    </source>
</reference>
<dbReference type="Gene3D" id="2.120.10.80">
    <property type="entry name" value="Kelch-type beta propeller"/>
    <property type="match status" value="2"/>
</dbReference>
<dbReference type="InterPro" id="IPR006652">
    <property type="entry name" value="Kelch_1"/>
</dbReference>
<dbReference type="EC" id="2.1.1.282" evidence="3"/>
<evidence type="ECO:0000259" key="12">
    <source>
        <dbReference type="PROSITE" id="PS51684"/>
    </source>
</evidence>
<dbReference type="GO" id="GO:0005737">
    <property type="term" value="C:cytoplasm"/>
    <property type="evidence" value="ECO:0007669"/>
    <property type="project" value="TreeGrafter"/>
</dbReference>
<evidence type="ECO:0000256" key="11">
    <source>
        <dbReference type="ARBA" id="ARBA00069229"/>
    </source>
</evidence>
<evidence type="ECO:0000256" key="4">
    <source>
        <dbReference type="ARBA" id="ARBA00022603"/>
    </source>
</evidence>
<dbReference type="GO" id="GO:0102522">
    <property type="term" value="F:tRNA 4-demethylwyosine alpha-amino-alpha-carboxypropyltransferase activity"/>
    <property type="evidence" value="ECO:0007669"/>
    <property type="project" value="UniProtKB-EC"/>
</dbReference>
<dbReference type="GO" id="GO:0031591">
    <property type="term" value="P:wybutosine biosynthetic process"/>
    <property type="evidence" value="ECO:0007669"/>
    <property type="project" value="TreeGrafter"/>
</dbReference>
<dbReference type="Pfam" id="PF02676">
    <property type="entry name" value="TYW3"/>
    <property type="match status" value="1"/>
</dbReference>
<dbReference type="eggNOG" id="KOG1227">
    <property type="taxonomic scope" value="Eukaryota"/>
</dbReference>
<dbReference type="FunFam" id="3.40.50.150:FF:000131">
    <property type="entry name" value="tRNA wybutosine-synthesizing protein 2/3/4"/>
    <property type="match status" value="1"/>
</dbReference>
<dbReference type="FunFam" id="3.30.1960.10:FF:000003">
    <property type="entry name" value="tRNA methyltransferase"/>
    <property type="match status" value="1"/>
</dbReference>
<evidence type="ECO:0000256" key="7">
    <source>
        <dbReference type="ARBA" id="ARBA00022694"/>
    </source>
</evidence>
<dbReference type="GO" id="GO:0030488">
    <property type="term" value="P:tRNA methylation"/>
    <property type="evidence" value="ECO:0007669"/>
    <property type="project" value="TreeGrafter"/>
</dbReference>
<evidence type="ECO:0000256" key="9">
    <source>
        <dbReference type="ARBA" id="ARBA00049400"/>
    </source>
</evidence>
<dbReference type="InterPro" id="IPR029063">
    <property type="entry name" value="SAM-dependent_MTases_sf"/>
</dbReference>
<dbReference type="AlphaFoldDB" id="A0A024TT12"/>
<dbReference type="GeneID" id="20087005"/>
<dbReference type="InterPro" id="IPR011043">
    <property type="entry name" value="Gal_Oxase/kelch_b-propeller"/>
</dbReference>
<dbReference type="InterPro" id="IPR030382">
    <property type="entry name" value="MeTrfase_TRM5/TYW2"/>
</dbReference>